<dbReference type="Proteomes" id="UP000653156">
    <property type="component" value="Chromosome"/>
</dbReference>
<dbReference type="Pfam" id="PF00582">
    <property type="entry name" value="Usp"/>
    <property type="match status" value="1"/>
</dbReference>
<dbReference type="RefSeq" id="WP_230340352.1">
    <property type="nucleotide sequence ID" value="NZ_CP069798.1"/>
</dbReference>
<comment type="similarity">
    <text evidence="1">Belongs to the universal stress protein A family.</text>
</comment>
<dbReference type="PANTHER" id="PTHR46268:SF6">
    <property type="entry name" value="UNIVERSAL STRESS PROTEIN UP12"/>
    <property type="match status" value="1"/>
</dbReference>
<dbReference type="InterPro" id="IPR006015">
    <property type="entry name" value="Universal_stress_UspA"/>
</dbReference>
<gene>
    <name evidence="3" type="ORF">JQU52_06745</name>
</gene>
<dbReference type="InterPro" id="IPR014729">
    <property type="entry name" value="Rossmann-like_a/b/a_fold"/>
</dbReference>
<evidence type="ECO:0000256" key="1">
    <source>
        <dbReference type="ARBA" id="ARBA00008791"/>
    </source>
</evidence>
<dbReference type="Gene3D" id="3.40.50.620">
    <property type="entry name" value="HUPs"/>
    <property type="match status" value="1"/>
</dbReference>
<proteinExistence type="inferred from homology"/>
<evidence type="ECO:0000259" key="2">
    <source>
        <dbReference type="Pfam" id="PF00582"/>
    </source>
</evidence>
<organism evidence="3 4">
    <name type="scientific">Paralysiella testudinis</name>
    <dbReference type="NCBI Taxonomy" id="2809020"/>
    <lineage>
        <taxon>Bacteria</taxon>
        <taxon>Pseudomonadati</taxon>
        <taxon>Pseudomonadota</taxon>
        <taxon>Betaproteobacteria</taxon>
        <taxon>Neisseriales</taxon>
        <taxon>Neisseriaceae</taxon>
        <taxon>Paralysiella</taxon>
    </lineage>
</organism>
<name>A0A892ZKA1_9NEIS</name>
<keyword evidence="4" id="KW-1185">Reference proteome</keyword>
<evidence type="ECO:0000313" key="4">
    <source>
        <dbReference type="Proteomes" id="UP000653156"/>
    </source>
</evidence>
<feature type="domain" description="UspA" evidence="2">
    <location>
        <begin position="1"/>
        <end position="145"/>
    </location>
</feature>
<dbReference type="EMBL" id="CP069798">
    <property type="protein sequence ID" value="QRQ83053.1"/>
    <property type="molecule type" value="Genomic_DNA"/>
</dbReference>
<dbReference type="SUPFAM" id="SSF52402">
    <property type="entry name" value="Adenine nucleotide alpha hydrolases-like"/>
    <property type="match status" value="1"/>
</dbReference>
<reference evidence="3" key="1">
    <citation type="submission" date="2021-02" db="EMBL/GenBank/DDBJ databases">
        <title>Neisseriaceae sp. 26B isolated from the cloaca of a Common Toad-headed Turtle (Mesoclemmys nasuta).</title>
        <authorList>
            <person name="Spergser J."/>
            <person name="Busse H.-J."/>
        </authorList>
    </citation>
    <scope>NUCLEOTIDE SEQUENCE</scope>
    <source>
        <strain evidence="3">26B</strain>
    </source>
</reference>
<evidence type="ECO:0000313" key="3">
    <source>
        <dbReference type="EMBL" id="QRQ83053.1"/>
    </source>
</evidence>
<dbReference type="InterPro" id="IPR006016">
    <property type="entry name" value="UspA"/>
</dbReference>
<dbReference type="PRINTS" id="PR01438">
    <property type="entry name" value="UNVRSLSTRESS"/>
</dbReference>
<protein>
    <submittedName>
        <fullName evidence="3">Universal stress protein</fullName>
    </submittedName>
</protein>
<dbReference type="CDD" id="cd00293">
    <property type="entry name" value="USP-like"/>
    <property type="match status" value="1"/>
</dbReference>
<accession>A0A892ZKA1</accession>
<dbReference type="KEGG" id="ptes:JQU52_06745"/>
<sequence>MYQKIMVPVDDSQASLRALNEAIKMAKLSGAALRAVHVVDLAQFSWGGTGYLQSDEVRKAIAATGEKVLQRTREQLQENGIEAETAILESAGDKVADLLVNDSKANGVDLLIMGTHGFSGLMHLLMGSVAEGVLRQAEIPVMLLRVQDDD</sequence>
<dbReference type="PANTHER" id="PTHR46268">
    <property type="entry name" value="STRESS RESPONSE PROTEIN NHAX"/>
    <property type="match status" value="1"/>
</dbReference>
<dbReference type="AlphaFoldDB" id="A0A892ZKA1"/>